<dbReference type="InterPro" id="IPR016110">
    <property type="entry name" value="Adenovirus_Pll_hexon_sub3"/>
</dbReference>
<comment type="subcellular location">
    <subcellularLocation>
        <location evidence="1">Host nucleus</location>
    </subcellularLocation>
    <subcellularLocation>
        <location evidence="2">Virion</location>
    </subcellularLocation>
</comment>
<dbReference type="InterPro" id="IPR016107">
    <property type="entry name" value="Adenovirus_Pll_hexon_N"/>
</dbReference>
<comment type="similarity">
    <text evidence="3">Belongs to the adenoviridae hexon protein family.</text>
</comment>
<dbReference type="Proteomes" id="UP000243577">
    <property type="component" value="Segment"/>
</dbReference>
<keyword evidence="12" id="KW-1148">T=25 icosahedral capsid protein</keyword>
<keyword evidence="11" id="KW-1176">Cytoplasmic inwards viral transport</keyword>
<reference evidence="17 18" key="1">
    <citation type="journal article" date="2011" name="Appl. Environ. Microbiol.">
        <title>Detection of known and novel adenoviruses in cattle wastes via broad-spectrum primers.</title>
        <authorList>
            <person name="Sibley S.D."/>
            <person name="Goldberg T.L."/>
            <person name="Pedersen J.A."/>
        </authorList>
    </citation>
    <scope>NUCLEOTIDE SEQUENCE [LARGE SCALE GENOMIC DNA]</scope>
    <source>
        <strain evidence="17">Ma268</strain>
    </source>
</reference>
<keyword evidence="7" id="KW-0945">Host-virus interaction</keyword>
<accession>F8U445</accession>
<dbReference type="RefSeq" id="YP_009664773.1">
    <property type="nucleotide sequence ID" value="NC_043093.1"/>
</dbReference>
<evidence type="ECO:0000256" key="10">
    <source>
        <dbReference type="ARBA" id="ARBA00022952"/>
    </source>
</evidence>
<dbReference type="GeneID" id="40524867"/>
<evidence type="ECO:0000313" key="18">
    <source>
        <dbReference type="Proteomes" id="UP000243577"/>
    </source>
</evidence>
<evidence type="ECO:0000256" key="4">
    <source>
        <dbReference type="ARBA" id="ARBA00019716"/>
    </source>
</evidence>
<evidence type="ECO:0000256" key="1">
    <source>
        <dbReference type="ARBA" id="ARBA00004147"/>
    </source>
</evidence>
<evidence type="ECO:0000256" key="7">
    <source>
        <dbReference type="ARBA" id="ARBA00022581"/>
    </source>
</evidence>
<evidence type="ECO:0000256" key="15">
    <source>
        <dbReference type="ARBA" id="ARBA00032254"/>
    </source>
</evidence>
<keyword evidence="10" id="KW-1177">Microtubular inwards viral transport</keyword>
<evidence type="ECO:0000256" key="6">
    <source>
        <dbReference type="ARBA" id="ARBA00022562"/>
    </source>
</evidence>
<dbReference type="InterPro" id="IPR016112">
    <property type="entry name" value="VP_dsDNA_II"/>
</dbReference>
<dbReference type="GO" id="GO:0039623">
    <property type="term" value="C:T=25 icosahedral viral capsid"/>
    <property type="evidence" value="ECO:0007669"/>
    <property type="project" value="UniProtKB-KW"/>
</dbReference>
<keyword evidence="6" id="KW-1048">Host nucleus</keyword>
<feature type="domain" description="Adenovirus Pll hexon N-terminal" evidence="16">
    <location>
        <begin position="1"/>
        <end position="163"/>
    </location>
</feature>
<evidence type="ECO:0000256" key="5">
    <source>
        <dbReference type="ARBA" id="ARBA00022561"/>
    </source>
</evidence>
<organism evidence="17 18">
    <name type="scientific">Bovine adenovirus C serotype 10</name>
    <name type="common">BAdV-10</name>
    <name type="synonym">Mastadenovirus bos10</name>
    <dbReference type="NCBI Taxonomy" id="39788"/>
    <lineage>
        <taxon>Viruses</taxon>
        <taxon>Varidnaviria</taxon>
        <taxon>Bamfordvirae</taxon>
        <taxon>Preplasmiviricota</taxon>
        <taxon>Polisuviricotina</taxon>
        <taxon>Pharingeaviricetes</taxon>
        <taxon>Rowavirales</taxon>
        <taxon>Adenoviridae</taxon>
        <taxon>Mastadenovirus</taxon>
        <taxon>Mastadenovirus bosdecimum</taxon>
        <taxon>Bovine mastadenovirus C</taxon>
    </lineage>
</organism>
<keyword evidence="13" id="KW-1160">Virus entry into host cell</keyword>
<protein>
    <recommendedName>
        <fullName evidence="4">Hexon protein</fullName>
    </recommendedName>
    <alternativeName>
        <fullName evidence="15">Protein II</fullName>
    </alternativeName>
</protein>
<comment type="function">
    <text evidence="14">Major capsid protein that self-associates to form 240 hexon trimers, each in the shape of a hexagon, building most of the pseudo T=25 capsid. Assembled into trimeric units with the help of the chaperone shutoff protein. Transported by pre-protein VI to the nucleus where it associates with other structural proteins to form an empty capsid. Might be involved, through its interaction with host dyneins, in the intracellular microtubule-dependent transport of incoming viral capsid to the nucleus.</text>
</comment>
<proteinExistence type="inferred from homology"/>
<evidence type="ECO:0000256" key="3">
    <source>
        <dbReference type="ARBA" id="ARBA00008659"/>
    </source>
</evidence>
<dbReference type="Gene3D" id="2.170.9.10">
    <property type="entry name" value="Adenovirus Type 2 Hexon, domain 1"/>
    <property type="match status" value="1"/>
</dbReference>
<dbReference type="Pfam" id="PF01065">
    <property type="entry name" value="Adeno_hexon"/>
    <property type="match status" value="1"/>
</dbReference>
<evidence type="ECO:0000256" key="14">
    <source>
        <dbReference type="ARBA" id="ARBA00024662"/>
    </source>
</evidence>
<dbReference type="GO" id="GO:0043657">
    <property type="term" value="C:host cell"/>
    <property type="evidence" value="ECO:0007669"/>
    <property type="project" value="GOC"/>
</dbReference>
<dbReference type="KEGG" id="vg:40524867"/>
<evidence type="ECO:0000256" key="11">
    <source>
        <dbReference type="ARBA" id="ARBA00023120"/>
    </source>
</evidence>
<dbReference type="GO" id="GO:0075521">
    <property type="term" value="P:microtubule-dependent intracellular transport of viral material towards nucleus"/>
    <property type="evidence" value="ECO:0007669"/>
    <property type="project" value="UniProtKB-KW"/>
</dbReference>
<keyword evidence="9" id="KW-0426">Late protein</keyword>
<dbReference type="Gene3D" id="3.90.249.10">
    <property type="entry name" value="Hexon Major Viral Coat Protein, domain 3"/>
    <property type="match status" value="1"/>
</dbReference>
<keyword evidence="8" id="KW-0946">Virion</keyword>
<dbReference type="GO" id="GO:0046718">
    <property type="term" value="P:symbiont entry into host cell"/>
    <property type="evidence" value="ECO:0007669"/>
    <property type="project" value="UniProtKB-KW"/>
</dbReference>
<evidence type="ECO:0000256" key="8">
    <source>
        <dbReference type="ARBA" id="ARBA00022844"/>
    </source>
</evidence>
<evidence type="ECO:0000256" key="13">
    <source>
        <dbReference type="ARBA" id="ARBA00023296"/>
    </source>
</evidence>
<evidence type="ECO:0000256" key="12">
    <source>
        <dbReference type="ARBA" id="ARBA00023275"/>
    </source>
</evidence>
<keyword evidence="5" id="KW-0167">Capsid protein</keyword>
<feature type="non-terminal residue" evidence="17">
    <location>
        <position position="1"/>
    </location>
</feature>
<evidence type="ECO:0000259" key="16">
    <source>
        <dbReference type="Pfam" id="PF01065"/>
    </source>
</evidence>
<dbReference type="GO" id="GO:0042025">
    <property type="term" value="C:host cell nucleus"/>
    <property type="evidence" value="ECO:0007669"/>
    <property type="project" value="UniProtKB-SubCell"/>
</dbReference>
<sequence>ASEYLSAGLVQFARATDSYFSLGNKFRNPTVAPTHDVTTERSRRLQLRFVPVDKEDTQYTYKTRFQLTVGDNRVLDMGSTYFDIRGVIDRGPSFKPYSGTAYNNLAPRSAPNNCFFKNDNGGHPDVAYAQLPFVGTREQQNLMVLNAEGQRVAADPIYQPEPQYGVDAWPQNRLGDFNAGRALKSDVTHL</sequence>
<evidence type="ECO:0000256" key="2">
    <source>
        <dbReference type="ARBA" id="ARBA00004328"/>
    </source>
</evidence>
<evidence type="ECO:0000256" key="9">
    <source>
        <dbReference type="ARBA" id="ARBA00022921"/>
    </source>
</evidence>
<dbReference type="SUPFAM" id="SSF49749">
    <property type="entry name" value="Group II dsDNA viruses VP"/>
    <property type="match status" value="1"/>
</dbReference>
<name>F8U445_ADEBA</name>
<evidence type="ECO:0000313" key="17">
    <source>
        <dbReference type="EMBL" id="AEH05623.1"/>
    </source>
</evidence>
<feature type="non-terminal residue" evidence="17">
    <location>
        <position position="190"/>
    </location>
</feature>
<organismHost>
    <name type="scientific">Bos taurus</name>
    <name type="common">Bovine</name>
    <dbReference type="NCBI Taxonomy" id="9913"/>
</organismHost>
<dbReference type="EMBL" id="JF699138">
    <property type="protein sequence ID" value="AEH05623.1"/>
    <property type="molecule type" value="Genomic_DNA"/>
</dbReference>